<gene>
    <name evidence="1" type="ORF">Sango_2535600</name>
</gene>
<proteinExistence type="predicted"/>
<keyword evidence="2" id="KW-1185">Reference proteome</keyword>
<dbReference type="AlphaFoldDB" id="A0AAE1W4J6"/>
<accession>A0AAE1W4J6</accession>
<reference evidence="1" key="1">
    <citation type="submission" date="2020-06" db="EMBL/GenBank/DDBJ databases">
        <authorList>
            <person name="Li T."/>
            <person name="Hu X."/>
            <person name="Zhang T."/>
            <person name="Song X."/>
            <person name="Zhang H."/>
            <person name="Dai N."/>
            <person name="Sheng W."/>
            <person name="Hou X."/>
            <person name="Wei L."/>
        </authorList>
    </citation>
    <scope>NUCLEOTIDE SEQUENCE</scope>
    <source>
        <strain evidence="1">K16</strain>
        <tissue evidence="1">Leaf</tissue>
    </source>
</reference>
<name>A0AAE1W4J6_9LAMI</name>
<protein>
    <submittedName>
        <fullName evidence="1">Uncharacterized protein</fullName>
    </submittedName>
</protein>
<sequence length="170" mass="18860">MVENWYLDVNGGVIENCPPHAAAPWGTVRDGDGTFGTVECLRNRYAAQETDRGRGGSPLVLTTEAACRGCCRCPSRDPTRPYTPITTHAPITFAMPERTGRRPPSLVFHFRLSAPTYPTPLKSFHKVGLESSSTGSSFPLIPPSLPWLWFRWIVDRDSGNLVNPFMRVTN</sequence>
<dbReference type="EMBL" id="JACGWL010000015">
    <property type="protein sequence ID" value="KAK4386650.1"/>
    <property type="molecule type" value="Genomic_DNA"/>
</dbReference>
<dbReference type="Proteomes" id="UP001289374">
    <property type="component" value="Unassembled WGS sequence"/>
</dbReference>
<evidence type="ECO:0000313" key="1">
    <source>
        <dbReference type="EMBL" id="KAK4386650.1"/>
    </source>
</evidence>
<reference evidence="1" key="2">
    <citation type="journal article" date="2024" name="Plant">
        <title>Genomic evolution and insights into agronomic trait innovations of Sesamum species.</title>
        <authorList>
            <person name="Miao H."/>
            <person name="Wang L."/>
            <person name="Qu L."/>
            <person name="Liu H."/>
            <person name="Sun Y."/>
            <person name="Le M."/>
            <person name="Wang Q."/>
            <person name="Wei S."/>
            <person name="Zheng Y."/>
            <person name="Lin W."/>
            <person name="Duan Y."/>
            <person name="Cao H."/>
            <person name="Xiong S."/>
            <person name="Wang X."/>
            <person name="Wei L."/>
            <person name="Li C."/>
            <person name="Ma Q."/>
            <person name="Ju M."/>
            <person name="Zhao R."/>
            <person name="Li G."/>
            <person name="Mu C."/>
            <person name="Tian Q."/>
            <person name="Mei H."/>
            <person name="Zhang T."/>
            <person name="Gao T."/>
            <person name="Zhang H."/>
        </authorList>
    </citation>
    <scope>NUCLEOTIDE SEQUENCE</scope>
    <source>
        <strain evidence="1">K16</strain>
    </source>
</reference>
<organism evidence="1 2">
    <name type="scientific">Sesamum angolense</name>
    <dbReference type="NCBI Taxonomy" id="2727404"/>
    <lineage>
        <taxon>Eukaryota</taxon>
        <taxon>Viridiplantae</taxon>
        <taxon>Streptophyta</taxon>
        <taxon>Embryophyta</taxon>
        <taxon>Tracheophyta</taxon>
        <taxon>Spermatophyta</taxon>
        <taxon>Magnoliopsida</taxon>
        <taxon>eudicotyledons</taxon>
        <taxon>Gunneridae</taxon>
        <taxon>Pentapetalae</taxon>
        <taxon>asterids</taxon>
        <taxon>lamiids</taxon>
        <taxon>Lamiales</taxon>
        <taxon>Pedaliaceae</taxon>
        <taxon>Sesamum</taxon>
    </lineage>
</organism>
<comment type="caution">
    <text evidence="1">The sequence shown here is derived from an EMBL/GenBank/DDBJ whole genome shotgun (WGS) entry which is preliminary data.</text>
</comment>
<evidence type="ECO:0000313" key="2">
    <source>
        <dbReference type="Proteomes" id="UP001289374"/>
    </source>
</evidence>